<dbReference type="Proteomes" id="UP000030748">
    <property type="component" value="Unassembled WGS sequence"/>
</dbReference>
<feature type="domain" description="F-box" evidence="1">
    <location>
        <begin position="9"/>
        <end position="43"/>
    </location>
</feature>
<dbReference type="PANTHER" id="PTHR31672">
    <property type="entry name" value="BNACNNG10540D PROTEIN"/>
    <property type="match status" value="1"/>
</dbReference>
<dbReference type="CDD" id="cd22157">
    <property type="entry name" value="F-box_AtFBW1-like"/>
    <property type="match status" value="1"/>
</dbReference>
<dbReference type="InterPro" id="IPR001810">
    <property type="entry name" value="F-box_dom"/>
</dbReference>
<keyword evidence="3" id="KW-1185">Reference proteome</keyword>
<proteinExistence type="predicted"/>
<accession>A0A022RKN2</accession>
<dbReference type="KEGG" id="egt:105953860"/>
<evidence type="ECO:0000313" key="2">
    <source>
        <dbReference type="EMBL" id="EYU40972.1"/>
    </source>
</evidence>
<dbReference type="OrthoDB" id="1867629at2759"/>
<dbReference type="PANTHER" id="PTHR31672:SF13">
    <property type="entry name" value="F-BOX PROTEIN CPR30-LIKE"/>
    <property type="match status" value="1"/>
</dbReference>
<reference evidence="2 3" key="1">
    <citation type="journal article" date="2013" name="Proc. Natl. Acad. Sci. U.S.A.">
        <title>Fine-scale variation in meiotic recombination in Mimulus inferred from population shotgun sequencing.</title>
        <authorList>
            <person name="Hellsten U."/>
            <person name="Wright K.M."/>
            <person name="Jenkins J."/>
            <person name="Shu S."/>
            <person name="Yuan Y."/>
            <person name="Wessler S.R."/>
            <person name="Schmutz J."/>
            <person name="Willis J.H."/>
            <person name="Rokhsar D.S."/>
        </authorList>
    </citation>
    <scope>NUCLEOTIDE SEQUENCE [LARGE SCALE GENOMIC DNA]</scope>
    <source>
        <strain evidence="3">cv. DUN x IM62</strain>
    </source>
</reference>
<dbReference type="EMBL" id="KI630370">
    <property type="protein sequence ID" value="EYU40972.1"/>
    <property type="molecule type" value="Genomic_DNA"/>
</dbReference>
<evidence type="ECO:0000259" key="1">
    <source>
        <dbReference type="Pfam" id="PF00646"/>
    </source>
</evidence>
<dbReference type="AlphaFoldDB" id="A0A022RKN2"/>
<name>A0A022RKN2_ERYGU</name>
<evidence type="ECO:0000313" key="3">
    <source>
        <dbReference type="Proteomes" id="UP000030748"/>
    </source>
</evidence>
<dbReference type="InterPro" id="IPR036047">
    <property type="entry name" value="F-box-like_dom_sf"/>
</dbReference>
<organism evidence="2 3">
    <name type="scientific">Erythranthe guttata</name>
    <name type="common">Yellow monkey flower</name>
    <name type="synonym">Mimulus guttatus</name>
    <dbReference type="NCBI Taxonomy" id="4155"/>
    <lineage>
        <taxon>Eukaryota</taxon>
        <taxon>Viridiplantae</taxon>
        <taxon>Streptophyta</taxon>
        <taxon>Embryophyta</taxon>
        <taxon>Tracheophyta</taxon>
        <taxon>Spermatophyta</taxon>
        <taxon>Magnoliopsida</taxon>
        <taxon>eudicotyledons</taxon>
        <taxon>Gunneridae</taxon>
        <taxon>Pentapetalae</taxon>
        <taxon>asterids</taxon>
        <taxon>lamiids</taxon>
        <taxon>Lamiales</taxon>
        <taxon>Phrymaceae</taxon>
        <taxon>Erythranthe</taxon>
    </lineage>
</organism>
<dbReference type="Pfam" id="PF00646">
    <property type="entry name" value="F-box"/>
    <property type="match status" value="1"/>
</dbReference>
<sequence length="347" mass="40065">MNPRFSDNEDVVMEILLRLPLKSLFRFKTVQKSWNTIISMPIFAKLYVESGRELNLNSDFLHKSPIDSGEICCPKISGPVKDLICIYNVYATQRIAIFDLSAVKMEIIELPIHTWHILRSIGFGFNDRDNELVVVQLLSCTGGIGSRGYIDKRVDLYFGNKKSWSKCKHHLDDLTIKKAIGTCKNGSFCFWLVETQPYNSGRFMCVLSFDFNNRRFRKARFPRLFYDGALDGKKEKIKIFVNDNSLVLFSYPILGGKLLGRWVLNVSGMIGEWTKLPSIGPFSQLSKPVATWENHGIFLKCIDREGKTYFVFYDYATREIRNIEIPRKKHDRVKVVEYKGNLVSIRT</sequence>
<dbReference type="SUPFAM" id="SSF81383">
    <property type="entry name" value="F-box domain"/>
    <property type="match status" value="1"/>
</dbReference>
<protein>
    <recommendedName>
        <fullName evidence="1">F-box domain-containing protein</fullName>
    </recommendedName>
</protein>
<gene>
    <name evidence="2" type="ORF">MIMGU_mgv1a026606mg</name>
</gene>
<dbReference type="InterPro" id="IPR050796">
    <property type="entry name" value="SCF_F-box_component"/>
</dbReference>